<dbReference type="Pfam" id="PF00356">
    <property type="entry name" value="LacI"/>
    <property type="match status" value="1"/>
</dbReference>
<dbReference type="RefSeq" id="WP_069109248.1">
    <property type="nucleotide sequence ID" value="NZ_FNUC01000004.1"/>
</dbReference>
<dbReference type="Gene3D" id="3.40.50.2300">
    <property type="match status" value="2"/>
</dbReference>
<dbReference type="OrthoDB" id="9785139at2"/>
<dbReference type="CDD" id="cd01574">
    <property type="entry name" value="PBP1_LacI"/>
    <property type="match status" value="1"/>
</dbReference>
<dbReference type="SUPFAM" id="SSF47413">
    <property type="entry name" value="lambda repressor-like DNA-binding domains"/>
    <property type="match status" value="1"/>
</dbReference>
<dbReference type="PROSITE" id="PS50932">
    <property type="entry name" value="HTH_LACI_2"/>
    <property type="match status" value="1"/>
</dbReference>
<keyword evidence="1" id="KW-0805">Transcription regulation</keyword>
<evidence type="ECO:0000256" key="3">
    <source>
        <dbReference type="ARBA" id="ARBA00023163"/>
    </source>
</evidence>
<dbReference type="EMBL" id="FNUC01000004">
    <property type="protein sequence ID" value="SEF15281.1"/>
    <property type="molecule type" value="Genomic_DNA"/>
</dbReference>
<dbReference type="PANTHER" id="PTHR30146:SF109">
    <property type="entry name" value="HTH-TYPE TRANSCRIPTIONAL REGULATOR GALS"/>
    <property type="match status" value="1"/>
</dbReference>
<keyword evidence="6" id="KW-1185">Reference proteome</keyword>
<sequence>MTERSADGRANRPPDIHAVARHAGVSHQTVSRVLNESPRVRPATRERVREAMRVLGYTPNVAARTLITRRSRTLGLVVLNEELYGPASALRHVEQDSRSAGYGLRILNLPPMARSTLREAVESLRQQLVDAVIVVDPHPEDQPLLGPLPSDLPLVTVGGLRSAGVPSVSYDSGPGVRQAVQYLLGLGHRTVHHIAGPAGWAEADIRRSVWERTLEQAGREVPAPIEGDWTARSGHAAGLALAGRDDVTAVFCANDQMALGLFHALAERGVRTPEDVSVVGFDDVPDAAYYRPALTTLRQDFAELGRHTVRLALRQIETGTREGVESVTLAPPSLILRASTAPPA</sequence>
<organism evidence="5 6">
    <name type="scientific">Jiangella alba</name>
    <dbReference type="NCBI Taxonomy" id="561176"/>
    <lineage>
        <taxon>Bacteria</taxon>
        <taxon>Bacillati</taxon>
        <taxon>Actinomycetota</taxon>
        <taxon>Actinomycetes</taxon>
        <taxon>Jiangellales</taxon>
        <taxon>Jiangellaceae</taxon>
        <taxon>Jiangella</taxon>
    </lineage>
</organism>
<proteinExistence type="predicted"/>
<name>A0A1H5PQB1_9ACTN</name>
<dbReference type="Gene3D" id="1.10.260.40">
    <property type="entry name" value="lambda repressor-like DNA-binding domains"/>
    <property type="match status" value="1"/>
</dbReference>
<dbReference type="GO" id="GO:0003700">
    <property type="term" value="F:DNA-binding transcription factor activity"/>
    <property type="evidence" value="ECO:0007669"/>
    <property type="project" value="TreeGrafter"/>
</dbReference>
<dbReference type="AlphaFoldDB" id="A0A1H5PQB1"/>
<dbReference type="InterPro" id="IPR000843">
    <property type="entry name" value="HTH_LacI"/>
</dbReference>
<evidence type="ECO:0000313" key="5">
    <source>
        <dbReference type="EMBL" id="SEF15281.1"/>
    </source>
</evidence>
<gene>
    <name evidence="5" type="ORF">SAMN04488561_4907</name>
</gene>
<dbReference type="InterPro" id="IPR028082">
    <property type="entry name" value="Peripla_BP_I"/>
</dbReference>
<evidence type="ECO:0000256" key="1">
    <source>
        <dbReference type="ARBA" id="ARBA00023015"/>
    </source>
</evidence>
<dbReference type="InterPro" id="IPR046335">
    <property type="entry name" value="LacI/GalR-like_sensor"/>
</dbReference>
<feature type="domain" description="HTH lacI-type" evidence="4">
    <location>
        <begin position="14"/>
        <end position="68"/>
    </location>
</feature>
<evidence type="ECO:0000256" key="2">
    <source>
        <dbReference type="ARBA" id="ARBA00023125"/>
    </source>
</evidence>
<dbReference type="SUPFAM" id="SSF53822">
    <property type="entry name" value="Periplasmic binding protein-like I"/>
    <property type="match status" value="1"/>
</dbReference>
<accession>A0A1H5PQB1</accession>
<keyword evidence="2 5" id="KW-0238">DNA-binding</keyword>
<evidence type="ECO:0000313" key="6">
    <source>
        <dbReference type="Proteomes" id="UP000181980"/>
    </source>
</evidence>
<dbReference type="Pfam" id="PF13377">
    <property type="entry name" value="Peripla_BP_3"/>
    <property type="match status" value="1"/>
</dbReference>
<dbReference type="PANTHER" id="PTHR30146">
    <property type="entry name" value="LACI-RELATED TRANSCRIPTIONAL REPRESSOR"/>
    <property type="match status" value="1"/>
</dbReference>
<dbReference type="GO" id="GO:0000976">
    <property type="term" value="F:transcription cis-regulatory region binding"/>
    <property type="evidence" value="ECO:0007669"/>
    <property type="project" value="TreeGrafter"/>
</dbReference>
<protein>
    <submittedName>
        <fullName evidence="5">DNA-binding transcriptional regulator, LacI/PurR family</fullName>
    </submittedName>
</protein>
<evidence type="ECO:0000259" key="4">
    <source>
        <dbReference type="PROSITE" id="PS50932"/>
    </source>
</evidence>
<dbReference type="CDD" id="cd01392">
    <property type="entry name" value="HTH_LacI"/>
    <property type="match status" value="1"/>
</dbReference>
<dbReference type="InterPro" id="IPR010982">
    <property type="entry name" value="Lambda_DNA-bd_dom_sf"/>
</dbReference>
<dbReference type="STRING" id="561176.SAMN04488561_4907"/>
<keyword evidence="3" id="KW-0804">Transcription</keyword>
<dbReference type="Proteomes" id="UP000181980">
    <property type="component" value="Unassembled WGS sequence"/>
</dbReference>
<reference evidence="6" key="1">
    <citation type="submission" date="2016-10" db="EMBL/GenBank/DDBJ databases">
        <authorList>
            <person name="Varghese N."/>
            <person name="Submissions S."/>
        </authorList>
    </citation>
    <scope>NUCLEOTIDE SEQUENCE [LARGE SCALE GENOMIC DNA]</scope>
    <source>
        <strain evidence="6">DSM 45237</strain>
    </source>
</reference>
<dbReference type="SMART" id="SM00354">
    <property type="entry name" value="HTH_LACI"/>
    <property type="match status" value="1"/>
</dbReference>